<sequence>MFWNKAKRHFKSGAVPIDGFKCDNNIIADPIEMCLIAKSHYEAQFFSHPLDHSEIEAEAEENTSNSAMLNIPEPVPLTEPIPSNS</sequence>
<keyword evidence="6" id="KW-1185">Reference proteome</keyword>
<dbReference type="Proteomes" id="UP000663873">
    <property type="component" value="Unassembled WGS sequence"/>
</dbReference>
<dbReference type="AlphaFoldDB" id="A0A817MUQ9"/>
<dbReference type="Proteomes" id="UP000663862">
    <property type="component" value="Unassembled WGS sequence"/>
</dbReference>
<evidence type="ECO:0000256" key="1">
    <source>
        <dbReference type="SAM" id="MobiDB-lite"/>
    </source>
</evidence>
<evidence type="ECO:0000313" key="2">
    <source>
        <dbReference type="EMBL" id="CAF3063714.1"/>
    </source>
</evidence>
<dbReference type="EMBL" id="CAJOBP010003374">
    <property type="protein sequence ID" value="CAF4402214.1"/>
    <property type="molecule type" value="Genomic_DNA"/>
</dbReference>
<accession>A0A817MUQ9</accession>
<evidence type="ECO:0000313" key="3">
    <source>
        <dbReference type="EMBL" id="CAF4355298.1"/>
    </source>
</evidence>
<gene>
    <name evidence="2" type="ORF">TIS948_LOCUS4693</name>
    <name evidence="3" type="ORF">TSG867_LOCUS9830</name>
    <name evidence="4" type="ORF">UJA718_LOCUS19199</name>
</gene>
<evidence type="ECO:0000313" key="6">
    <source>
        <dbReference type="Proteomes" id="UP000663873"/>
    </source>
</evidence>
<dbReference type="EMBL" id="CAJOBQ010000438">
    <property type="protein sequence ID" value="CAF4355298.1"/>
    <property type="molecule type" value="Genomic_DNA"/>
</dbReference>
<comment type="caution">
    <text evidence="2">The sequence shown here is derived from an EMBL/GenBank/DDBJ whole genome shotgun (WGS) entry which is preliminary data.</text>
</comment>
<evidence type="ECO:0000313" key="4">
    <source>
        <dbReference type="EMBL" id="CAF4402214.1"/>
    </source>
</evidence>
<proteinExistence type="predicted"/>
<dbReference type="EMBL" id="CAJNXB010000529">
    <property type="protein sequence ID" value="CAF3063714.1"/>
    <property type="molecule type" value="Genomic_DNA"/>
</dbReference>
<evidence type="ECO:0000313" key="5">
    <source>
        <dbReference type="Proteomes" id="UP000663825"/>
    </source>
</evidence>
<organism evidence="2 5">
    <name type="scientific">Rotaria socialis</name>
    <dbReference type="NCBI Taxonomy" id="392032"/>
    <lineage>
        <taxon>Eukaryota</taxon>
        <taxon>Metazoa</taxon>
        <taxon>Spiralia</taxon>
        <taxon>Gnathifera</taxon>
        <taxon>Rotifera</taxon>
        <taxon>Eurotatoria</taxon>
        <taxon>Bdelloidea</taxon>
        <taxon>Philodinida</taxon>
        <taxon>Philodinidae</taxon>
        <taxon>Rotaria</taxon>
    </lineage>
</organism>
<dbReference type="Proteomes" id="UP000663825">
    <property type="component" value="Unassembled WGS sequence"/>
</dbReference>
<protein>
    <submittedName>
        <fullName evidence="2">Uncharacterized protein</fullName>
    </submittedName>
</protein>
<name>A0A817MUQ9_9BILA</name>
<feature type="region of interest" description="Disordered" evidence="1">
    <location>
        <begin position="56"/>
        <end position="85"/>
    </location>
</feature>
<reference evidence="2" key="1">
    <citation type="submission" date="2021-02" db="EMBL/GenBank/DDBJ databases">
        <authorList>
            <person name="Nowell W R."/>
        </authorList>
    </citation>
    <scope>NUCLEOTIDE SEQUENCE</scope>
</reference>